<proteinExistence type="predicted"/>
<name>A0A0A9BKS0_ARUDO</name>
<reference evidence="1" key="2">
    <citation type="journal article" date="2015" name="Data Brief">
        <title>Shoot transcriptome of the giant reed, Arundo donax.</title>
        <authorList>
            <person name="Barrero R.A."/>
            <person name="Guerrero F.D."/>
            <person name="Moolhuijzen P."/>
            <person name="Goolsby J.A."/>
            <person name="Tidwell J."/>
            <person name="Bellgard S.E."/>
            <person name="Bellgard M.I."/>
        </authorList>
    </citation>
    <scope>NUCLEOTIDE SEQUENCE</scope>
    <source>
        <tissue evidence="1">Shoot tissue taken approximately 20 cm above the soil surface</tissue>
    </source>
</reference>
<evidence type="ECO:0000313" key="1">
    <source>
        <dbReference type="EMBL" id="JAD62748.1"/>
    </source>
</evidence>
<accession>A0A0A9BKS0</accession>
<reference evidence="1" key="1">
    <citation type="submission" date="2014-09" db="EMBL/GenBank/DDBJ databases">
        <authorList>
            <person name="Magalhaes I.L.F."/>
            <person name="Oliveira U."/>
            <person name="Santos F.R."/>
            <person name="Vidigal T.H.D.A."/>
            <person name="Brescovit A.D."/>
            <person name="Santos A.J."/>
        </authorList>
    </citation>
    <scope>NUCLEOTIDE SEQUENCE</scope>
    <source>
        <tissue evidence="1">Shoot tissue taken approximately 20 cm above the soil surface</tissue>
    </source>
</reference>
<sequence>MLLILGIREDNEAIRLYVYM</sequence>
<organism evidence="1">
    <name type="scientific">Arundo donax</name>
    <name type="common">Giant reed</name>
    <name type="synonym">Donax arundinaceus</name>
    <dbReference type="NCBI Taxonomy" id="35708"/>
    <lineage>
        <taxon>Eukaryota</taxon>
        <taxon>Viridiplantae</taxon>
        <taxon>Streptophyta</taxon>
        <taxon>Embryophyta</taxon>
        <taxon>Tracheophyta</taxon>
        <taxon>Spermatophyta</taxon>
        <taxon>Magnoliopsida</taxon>
        <taxon>Liliopsida</taxon>
        <taxon>Poales</taxon>
        <taxon>Poaceae</taxon>
        <taxon>PACMAD clade</taxon>
        <taxon>Arundinoideae</taxon>
        <taxon>Arundineae</taxon>
        <taxon>Arundo</taxon>
    </lineage>
</organism>
<protein>
    <submittedName>
        <fullName evidence="1">Uncharacterized protein</fullName>
    </submittedName>
</protein>
<dbReference type="AlphaFoldDB" id="A0A0A9BKS0"/>
<dbReference type="EMBL" id="GBRH01235147">
    <property type="protein sequence ID" value="JAD62748.1"/>
    <property type="molecule type" value="Transcribed_RNA"/>
</dbReference>